<evidence type="ECO:0000256" key="2">
    <source>
        <dbReference type="ARBA" id="ARBA00023315"/>
    </source>
</evidence>
<evidence type="ECO:0000313" key="5">
    <source>
        <dbReference type="Proteomes" id="UP001314796"/>
    </source>
</evidence>
<evidence type="ECO:0000313" key="4">
    <source>
        <dbReference type="EMBL" id="MBM7613717.1"/>
    </source>
</evidence>
<dbReference type="Pfam" id="PF00583">
    <property type="entry name" value="Acetyltransf_1"/>
    <property type="match status" value="1"/>
</dbReference>
<name>A0ABS2NLA8_9FIRM</name>
<gene>
    <name evidence="4" type="ORF">JOC73_000225</name>
</gene>
<sequence length="131" mass="15164">MKLKYTSEILNQEEIYKLYEALGWNDYLKLSAEELQKAMKISWYSIYVYHEDELIGTGRVVSDGVINGYLCGLGVLPAYRNRGIGKEISDRLVAECLKNNLHIQFFCEERLVPFYEKMGFKVFAIGMKMGD</sequence>
<evidence type="ECO:0000259" key="3">
    <source>
        <dbReference type="PROSITE" id="PS51186"/>
    </source>
</evidence>
<protein>
    <submittedName>
        <fullName evidence="4">GNAT superfamily N-acetyltransferase</fullName>
    </submittedName>
</protein>
<proteinExistence type="predicted"/>
<dbReference type="Gene3D" id="3.40.630.30">
    <property type="match status" value="1"/>
</dbReference>
<comment type="caution">
    <text evidence="4">The sequence shown here is derived from an EMBL/GenBank/DDBJ whole genome shotgun (WGS) entry which is preliminary data.</text>
</comment>
<dbReference type="Proteomes" id="UP001314796">
    <property type="component" value="Unassembled WGS sequence"/>
</dbReference>
<accession>A0ABS2NLA8</accession>
<keyword evidence="1" id="KW-0808">Transferase</keyword>
<dbReference type="PANTHER" id="PTHR43626">
    <property type="entry name" value="ACYL-COA N-ACYLTRANSFERASE"/>
    <property type="match status" value="1"/>
</dbReference>
<dbReference type="PROSITE" id="PS51186">
    <property type="entry name" value="GNAT"/>
    <property type="match status" value="1"/>
</dbReference>
<dbReference type="SUPFAM" id="SSF55729">
    <property type="entry name" value="Acyl-CoA N-acyltransferases (Nat)"/>
    <property type="match status" value="1"/>
</dbReference>
<dbReference type="RefSeq" id="WP_204399997.1">
    <property type="nucleotide sequence ID" value="NZ_JAFBEE010000001.1"/>
</dbReference>
<organism evidence="4 5">
    <name type="scientific">Alkaliphilus hydrothermalis</name>
    <dbReference type="NCBI Taxonomy" id="1482730"/>
    <lineage>
        <taxon>Bacteria</taxon>
        <taxon>Bacillati</taxon>
        <taxon>Bacillota</taxon>
        <taxon>Clostridia</taxon>
        <taxon>Peptostreptococcales</taxon>
        <taxon>Natronincolaceae</taxon>
        <taxon>Alkaliphilus</taxon>
    </lineage>
</organism>
<keyword evidence="2" id="KW-0012">Acyltransferase</keyword>
<keyword evidence="5" id="KW-1185">Reference proteome</keyword>
<dbReference type="PANTHER" id="PTHR43626:SF4">
    <property type="entry name" value="GCN5-RELATED N-ACETYLTRANSFERASE 2, CHLOROPLASTIC"/>
    <property type="match status" value="1"/>
</dbReference>
<dbReference type="InterPro" id="IPR045039">
    <property type="entry name" value="NSI-like"/>
</dbReference>
<feature type="domain" description="N-acetyltransferase" evidence="3">
    <location>
        <begin position="1"/>
        <end position="131"/>
    </location>
</feature>
<reference evidence="4 5" key="1">
    <citation type="submission" date="2021-01" db="EMBL/GenBank/DDBJ databases">
        <title>Genomic Encyclopedia of Type Strains, Phase IV (KMG-IV): sequencing the most valuable type-strain genomes for metagenomic binning, comparative biology and taxonomic classification.</title>
        <authorList>
            <person name="Goeker M."/>
        </authorList>
    </citation>
    <scope>NUCLEOTIDE SEQUENCE [LARGE SCALE GENOMIC DNA]</scope>
    <source>
        <strain evidence="4 5">DSM 25890</strain>
    </source>
</reference>
<evidence type="ECO:0000256" key="1">
    <source>
        <dbReference type="ARBA" id="ARBA00022679"/>
    </source>
</evidence>
<dbReference type="CDD" id="cd04301">
    <property type="entry name" value="NAT_SF"/>
    <property type="match status" value="1"/>
</dbReference>
<dbReference type="EMBL" id="JAFBEE010000001">
    <property type="protein sequence ID" value="MBM7613717.1"/>
    <property type="molecule type" value="Genomic_DNA"/>
</dbReference>
<dbReference type="InterPro" id="IPR000182">
    <property type="entry name" value="GNAT_dom"/>
</dbReference>
<dbReference type="InterPro" id="IPR016181">
    <property type="entry name" value="Acyl_CoA_acyltransferase"/>
</dbReference>